<keyword evidence="3" id="KW-1185">Reference proteome</keyword>
<feature type="region of interest" description="Disordered" evidence="1">
    <location>
        <begin position="117"/>
        <end position="159"/>
    </location>
</feature>
<gene>
    <name evidence="2" type="ORF">SAMN05216174_10226</name>
</gene>
<dbReference type="Proteomes" id="UP000199501">
    <property type="component" value="Unassembled WGS sequence"/>
</dbReference>
<evidence type="ECO:0000313" key="3">
    <source>
        <dbReference type="Proteomes" id="UP000199501"/>
    </source>
</evidence>
<dbReference type="EMBL" id="FMZZ01000002">
    <property type="protein sequence ID" value="SDC41535.1"/>
    <property type="molecule type" value="Genomic_DNA"/>
</dbReference>
<name>A0A1G6LFI6_9PSEU</name>
<protein>
    <submittedName>
        <fullName evidence="2">Uncharacterized protein</fullName>
    </submittedName>
</protein>
<evidence type="ECO:0000313" key="2">
    <source>
        <dbReference type="EMBL" id="SDC41535.1"/>
    </source>
</evidence>
<evidence type="ECO:0000256" key="1">
    <source>
        <dbReference type="SAM" id="MobiDB-lite"/>
    </source>
</evidence>
<dbReference type="AlphaFoldDB" id="A0A1G6LFI6"/>
<feature type="region of interest" description="Disordered" evidence="1">
    <location>
        <begin position="1"/>
        <end position="23"/>
    </location>
</feature>
<reference evidence="3" key="1">
    <citation type="submission" date="2016-10" db="EMBL/GenBank/DDBJ databases">
        <authorList>
            <person name="Varghese N."/>
            <person name="Submissions S."/>
        </authorList>
    </citation>
    <scope>NUCLEOTIDE SEQUENCE [LARGE SCALE GENOMIC DNA]</scope>
    <source>
        <strain evidence="3">IBRC-M 10403</strain>
    </source>
</reference>
<sequence length="159" mass="16166">MTSSLPSVRRKTTFFSGPPAPTKASACWRAATWSVPSPSASVRLRRPSTHLASASRFCGASGRVGWHTTSTALWPGCSELPNPTTDTTEPGASALNAIVRAASCSFTRSASLMLPDSSTSTTIRSGGSVAAGSRAEPGAAVAGASTAATANAAARRTRR</sequence>
<organism evidence="2 3">
    <name type="scientific">Actinokineospora iranica</name>
    <dbReference type="NCBI Taxonomy" id="1271860"/>
    <lineage>
        <taxon>Bacteria</taxon>
        <taxon>Bacillati</taxon>
        <taxon>Actinomycetota</taxon>
        <taxon>Actinomycetes</taxon>
        <taxon>Pseudonocardiales</taxon>
        <taxon>Pseudonocardiaceae</taxon>
        <taxon>Actinokineospora</taxon>
    </lineage>
</organism>
<proteinExistence type="predicted"/>
<feature type="compositionally biased region" description="Low complexity" evidence="1">
    <location>
        <begin position="134"/>
        <end position="159"/>
    </location>
</feature>
<accession>A0A1G6LFI6</accession>